<dbReference type="InterPro" id="IPR006225">
    <property type="entry name" value="PsdUridine_synth_RluC/D"/>
</dbReference>
<dbReference type="Proteomes" id="UP000245539">
    <property type="component" value="Unassembled WGS sequence"/>
</dbReference>
<comment type="similarity">
    <text evidence="3 9">Belongs to the pseudouridine synthase RluA family.</text>
</comment>
<proteinExistence type="inferred from homology"/>
<dbReference type="Pfam" id="PF01479">
    <property type="entry name" value="S4"/>
    <property type="match status" value="1"/>
</dbReference>
<dbReference type="Pfam" id="PF00849">
    <property type="entry name" value="PseudoU_synth_2"/>
    <property type="match status" value="1"/>
</dbReference>
<evidence type="ECO:0000259" key="10">
    <source>
        <dbReference type="SMART" id="SM00363"/>
    </source>
</evidence>
<dbReference type="SUPFAM" id="SSF55174">
    <property type="entry name" value="Alpha-L RNA-binding motif"/>
    <property type="match status" value="1"/>
</dbReference>
<dbReference type="RefSeq" id="WP_109837148.1">
    <property type="nucleotide sequence ID" value="NZ_QGKM01000016.1"/>
</dbReference>
<comment type="function">
    <text evidence="2">Responsible for synthesis of pseudouridine from uracil at positions 955, 2504 and 2580 in 23S ribosomal RNA.</text>
</comment>
<reference evidence="11 12" key="1">
    <citation type="submission" date="2018-05" db="EMBL/GenBank/DDBJ databases">
        <title>Leucothrix arctica sp. nov., isolated from Arctic seawater.</title>
        <authorList>
            <person name="Choi A."/>
            <person name="Baek K."/>
        </authorList>
    </citation>
    <scope>NUCLEOTIDE SEQUENCE [LARGE SCALE GENOMIC DNA]</scope>
    <source>
        <strain evidence="11 12">JCM 18388</strain>
    </source>
</reference>
<protein>
    <recommendedName>
        <fullName evidence="9">Pseudouridine synthase</fullName>
        <ecNumber evidence="9">5.4.99.-</ecNumber>
    </recommendedName>
</protein>
<organism evidence="11 12">
    <name type="scientific">Leucothrix pacifica</name>
    <dbReference type="NCBI Taxonomy" id="1247513"/>
    <lineage>
        <taxon>Bacteria</taxon>
        <taxon>Pseudomonadati</taxon>
        <taxon>Pseudomonadota</taxon>
        <taxon>Gammaproteobacteria</taxon>
        <taxon>Thiotrichales</taxon>
        <taxon>Thiotrichaceae</taxon>
        <taxon>Leucothrix</taxon>
    </lineage>
</organism>
<dbReference type="EC" id="5.4.99.-" evidence="9"/>
<evidence type="ECO:0000256" key="7">
    <source>
        <dbReference type="PIRSR" id="PIRSR606225-1"/>
    </source>
</evidence>
<comment type="catalytic activity">
    <reaction evidence="9">
        <text>a uridine in RNA = a pseudouridine in RNA</text>
        <dbReference type="Rhea" id="RHEA:48348"/>
        <dbReference type="Rhea" id="RHEA-COMP:12068"/>
        <dbReference type="Rhea" id="RHEA-COMP:12069"/>
        <dbReference type="ChEBI" id="CHEBI:65314"/>
        <dbReference type="ChEBI" id="CHEBI:65315"/>
    </reaction>
</comment>
<dbReference type="PROSITE" id="PS50889">
    <property type="entry name" value="S4"/>
    <property type="match status" value="1"/>
</dbReference>
<dbReference type="SUPFAM" id="SSF55120">
    <property type="entry name" value="Pseudouridine synthase"/>
    <property type="match status" value="1"/>
</dbReference>
<dbReference type="Gene3D" id="3.10.290.10">
    <property type="entry name" value="RNA-binding S4 domain"/>
    <property type="match status" value="1"/>
</dbReference>
<accession>A0A317CJU0</accession>
<dbReference type="NCBIfam" id="TIGR00005">
    <property type="entry name" value="rluA_subfam"/>
    <property type="match status" value="1"/>
</dbReference>
<dbReference type="GO" id="GO:0003723">
    <property type="term" value="F:RNA binding"/>
    <property type="evidence" value="ECO:0007669"/>
    <property type="project" value="UniProtKB-KW"/>
</dbReference>
<dbReference type="CDD" id="cd00165">
    <property type="entry name" value="S4"/>
    <property type="match status" value="1"/>
</dbReference>
<dbReference type="InterPro" id="IPR006145">
    <property type="entry name" value="PsdUridine_synth_RsuA/RluA"/>
</dbReference>
<evidence type="ECO:0000256" key="1">
    <source>
        <dbReference type="ARBA" id="ARBA00000381"/>
    </source>
</evidence>
<dbReference type="Gene3D" id="3.30.2350.10">
    <property type="entry name" value="Pseudouridine synthase"/>
    <property type="match status" value="1"/>
</dbReference>
<evidence type="ECO:0000256" key="2">
    <source>
        <dbReference type="ARBA" id="ARBA00002876"/>
    </source>
</evidence>
<dbReference type="InterPro" id="IPR020103">
    <property type="entry name" value="PsdUridine_synth_cat_dom_sf"/>
</dbReference>
<dbReference type="CDD" id="cd02869">
    <property type="entry name" value="PseudoU_synth_RluA_like"/>
    <property type="match status" value="1"/>
</dbReference>
<dbReference type="GO" id="GO:0000455">
    <property type="term" value="P:enzyme-directed rRNA pseudouridine synthesis"/>
    <property type="evidence" value="ECO:0007669"/>
    <property type="project" value="TreeGrafter"/>
</dbReference>
<gene>
    <name evidence="11" type="ORF">DKW60_08075</name>
</gene>
<evidence type="ECO:0000256" key="8">
    <source>
        <dbReference type="PROSITE-ProRule" id="PRU00182"/>
    </source>
</evidence>
<dbReference type="InterPro" id="IPR006224">
    <property type="entry name" value="PsdUridine_synth_RluA-like_CS"/>
</dbReference>
<dbReference type="GO" id="GO:0160141">
    <property type="term" value="F:23S rRNA pseudouridine(955/2504/2580) synthase activity"/>
    <property type="evidence" value="ECO:0007669"/>
    <property type="project" value="UniProtKB-EC"/>
</dbReference>
<dbReference type="PROSITE" id="PS01129">
    <property type="entry name" value="PSI_RLU"/>
    <property type="match status" value="1"/>
</dbReference>
<keyword evidence="4" id="KW-0698">rRNA processing</keyword>
<evidence type="ECO:0000313" key="11">
    <source>
        <dbReference type="EMBL" id="PWQ98451.1"/>
    </source>
</evidence>
<sequence length="316" mass="35990">MSEITTNKVRFITVTASEDGQRIDNFLMKEYKFLPKSAIYKLLRKGEIRVDKKRVKPTHKLVLGEQIRVAPINYVADASEPRQASQALKDRIAESILLEDDDLIIINKPSGIAVHGGTDNPHGVIEVIRQLKTDLDYIELVHRIDKETSGLLLLAKNRTSLLELHEAFKTGDISKYYKTLVFGRWRGGEEHVRNHLKRAEHGQQNMQVTDGTEGKLSESIFSPIASYADNTLLSVRLLTGRMHQIRTQLSDMDYPITGDTKYGDFTLNREFTRKTKLKRLFLHAYRIDFKLQHSGKSYNLEIPLADDLAAALSCID</sequence>
<evidence type="ECO:0000256" key="6">
    <source>
        <dbReference type="ARBA" id="ARBA00023235"/>
    </source>
</evidence>
<dbReference type="SMART" id="SM00363">
    <property type="entry name" value="S4"/>
    <property type="match status" value="1"/>
</dbReference>
<feature type="domain" description="RNA-binding S4" evidence="10">
    <location>
        <begin position="21"/>
        <end position="81"/>
    </location>
</feature>
<evidence type="ECO:0000256" key="3">
    <source>
        <dbReference type="ARBA" id="ARBA00010876"/>
    </source>
</evidence>
<comment type="caution">
    <text evidence="11">The sequence shown here is derived from an EMBL/GenBank/DDBJ whole genome shotgun (WGS) entry which is preliminary data.</text>
</comment>
<dbReference type="AlphaFoldDB" id="A0A317CJU0"/>
<dbReference type="EMBL" id="QGKM01000016">
    <property type="protein sequence ID" value="PWQ98451.1"/>
    <property type="molecule type" value="Genomic_DNA"/>
</dbReference>
<dbReference type="OrthoDB" id="9807829at2"/>
<name>A0A317CJU0_9GAMM</name>
<dbReference type="InterPro" id="IPR036986">
    <property type="entry name" value="S4_RNA-bd_sf"/>
</dbReference>
<comment type="catalytic activity">
    <reaction evidence="1">
        <text>uridine(955/2504/2580) in 23S rRNA = pseudouridine(955/2504/2580) in 23S rRNA</text>
        <dbReference type="Rhea" id="RHEA:42528"/>
        <dbReference type="Rhea" id="RHEA-COMP:10099"/>
        <dbReference type="Rhea" id="RHEA-COMP:10100"/>
        <dbReference type="ChEBI" id="CHEBI:65314"/>
        <dbReference type="ChEBI" id="CHEBI:65315"/>
        <dbReference type="EC" id="5.4.99.24"/>
    </reaction>
</comment>
<dbReference type="InterPro" id="IPR050188">
    <property type="entry name" value="RluA_PseudoU_synthase"/>
</dbReference>
<evidence type="ECO:0000256" key="9">
    <source>
        <dbReference type="RuleBase" id="RU362028"/>
    </source>
</evidence>
<keyword evidence="12" id="KW-1185">Reference proteome</keyword>
<dbReference type="PANTHER" id="PTHR21600">
    <property type="entry name" value="MITOCHONDRIAL RNA PSEUDOURIDINE SYNTHASE"/>
    <property type="match status" value="1"/>
</dbReference>
<keyword evidence="6 9" id="KW-0413">Isomerase</keyword>
<feature type="active site" evidence="7">
    <location>
        <position position="145"/>
    </location>
</feature>
<evidence type="ECO:0000256" key="4">
    <source>
        <dbReference type="ARBA" id="ARBA00022552"/>
    </source>
</evidence>
<evidence type="ECO:0000313" key="12">
    <source>
        <dbReference type="Proteomes" id="UP000245539"/>
    </source>
</evidence>
<dbReference type="PANTHER" id="PTHR21600:SF92">
    <property type="entry name" value="RIBOSOMAL LARGE SUBUNIT PSEUDOURIDINE SYNTHASE C"/>
    <property type="match status" value="1"/>
</dbReference>
<evidence type="ECO:0000256" key="5">
    <source>
        <dbReference type="ARBA" id="ARBA00022884"/>
    </source>
</evidence>
<keyword evidence="5 8" id="KW-0694">RNA-binding</keyword>
<dbReference type="InterPro" id="IPR002942">
    <property type="entry name" value="S4_RNA-bd"/>
</dbReference>